<proteinExistence type="predicted"/>
<gene>
    <name evidence="2" type="ORF">I302_06226</name>
</gene>
<reference evidence="2" key="2">
    <citation type="submission" date="2014-01" db="EMBL/GenBank/DDBJ databases">
        <title>Evolution of pathogenesis and genome organization in the Tremellales.</title>
        <authorList>
            <person name="Cuomo C."/>
            <person name="Litvintseva A."/>
            <person name="Heitman J."/>
            <person name="Chen Y."/>
            <person name="Sun S."/>
            <person name="Springer D."/>
            <person name="Dromer F."/>
            <person name="Young S."/>
            <person name="Zeng Q."/>
            <person name="Chapman S."/>
            <person name="Gujja S."/>
            <person name="Saif S."/>
            <person name="Birren B."/>
        </authorList>
    </citation>
    <scope>NUCLEOTIDE SEQUENCE</scope>
    <source>
        <strain evidence="2">CBS 10118</strain>
    </source>
</reference>
<accession>A0A1B9G170</accession>
<feature type="compositionally biased region" description="Basic and acidic residues" evidence="1">
    <location>
        <begin position="1"/>
        <end position="22"/>
    </location>
</feature>
<dbReference type="VEuPathDB" id="FungiDB:I302_06226"/>
<name>A0A1B9G170_9TREE</name>
<protein>
    <submittedName>
        <fullName evidence="2">Uncharacterized protein</fullName>
    </submittedName>
</protein>
<sequence>MPLHSETDDKPPRPSQSARRDAATSMSKTAIETNVHDLMHRFDRTLDLRTSLSAEDRLKDQRQLDESINAYIGSLGTASQSAARSNFSRSIVDLQRKYRMRILWDQDYTKCGLDVPEVDH</sequence>
<reference evidence="2" key="1">
    <citation type="submission" date="2013-07" db="EMBL/GenBank/DDBJ databases">
        <title>The Genome Sequence of Cryptococcus bestiolae CBS10118.</title>
        <authorList>
            <consortium name="The Broad Institute Genome Sequencing Platform"/>
            <person name="Cuomo C."/>
            <person name="Litvintseva A."/>
            <person name="Chen Y."/>
            <person name="Heitman J."/>
            <person name="Sun S."/>
            <person name="Springer D."/>
            <person name="Dromer F."/>
            <person name="Young S.K."/>
            <person name="Zeng Q."/>
            <person name="Gargeya S."/>
            <person name="Fitzgerald M."/>
            <person name="Abouelleil A."/>
            <person name="Alvarado L."/>
            <person name="Berlin A.M."/>
            <person name="Chapman S.B."/>
            <person name="Dewar J."/>
            <person name="Goldberg J."/>
            <person name="Griggs A."/>
            <person name="Gujja S."/>
            <person name="Hansen M."/>
            <person name="Howarth C."/>
            <person name="Imamovic A."/>
            <person name="Larimer J."/>
            <person name="McCowan C."/>
            <person name="Murphy C."/>
            <person name="Pearson M."/>
            <person name="Priest M."/>
            <person name="Roberts A."/>
            <person name="Saif S."/>
            <person name="Shea T."/>
            <person name="Sykes S."/>
            <person name="Wortman J."/>
            <person name="Nusbaum C."/>
            <person name="Birren B."/>
        </authorList>
    </citation>
    <scope>NUCLEOTIDE SEQUENCE [LARGE SCALE GENOMIC DNA]</scope>
    <source>
        <strain evidence="2">CBS 10118</strain>
    </source>
</reference>
<feature type="region of interest" description="Disordered" evidence="1">
    <location>
        <begin position="1"/>
        <end position="29"/>
    </location>
</feature>
<dbReference type="EMBL" id="KI894022">
    <property type="protein sequence ID" value="OCF24765.1"/>
    <property type="molecule type" value="Genomic_DNA"/>
</dbReference>
<dbReference type="AlphaFoldDB" id="A0A1B9G170"/>
<evidence type="ECO:0000256" key="1">
    <source>
        <dbReference type="SAM" id="MobiDB-lite"/>
    </source>
</evidence>
<organism evidence="2">
    <name type="scientific">Kwoniella bestiolae CBS 10118</name>
    <dbReference type="NCBI Taxonomy" id="1296100"/>
    <lineage>
        <taxon>Eukaryota</taxon>
        <taxon>Fungi</taxon>
        <taxon>Dikarya</taxon>
        <taxon>Basidiomycota</taxon>
        <taxon>Agaricomycotina</taxon>
        <taxon>Tremellomycetes</taxon>
        <taxon>Tremellales</taxon>
        <taxon>Cryptococcaceae</taxon>
        <taxon>Kwoniella</taxon>
    </lineage>
</organism>
<evidence type="ECO:0000313" key="2">
    <source>
        <dbReference type="EMBL" id="OCF24765.1"/>
    </source>
</evidence>